<dbReference type="SMART" id="SM00175">
    <property type="entry name" value="RAB"/>
    <property type="match status" value="1"/>
</dbReference>
<keyword evidence="2" id="KW-0547">Nucleotide-binding</keyword>
<dbReference type="NCBIfam" id="TIGR00231">
    <property type="entry name" value="small_GTP"/>
    <property type="match status" value="1"/>
</dbReference>
<dbReference type="FunCoup" id="A0A1X7UER0">
    <property type="interactions" value="235"/>
</dbReference>
<sequence>MPVNKIYRLMVLGGPGVGKTALIEQLIFGNHLIGVTTDRTIGDIYEAVIETEPGVEEAIQLYDTPGNLFSSERSRDVSYDQEHYLSIGDGIVLVYDIASKSSFEVLKLIRHKISLKHKEFPVVAIGNKYDLDGIRQVKMDTALDWAKTEGVQLYETSVLDRDSLKEPFSCIAWVMSNPGRVLPAQFHSSFVHSSVRKSFTIPQGRTRNRHTHITSSKEDPPLLSPPHSHSKEDTPPPFNDQNRKGSTPKPIPPAHHSPSMSKGTRGSHSSMDTHQLQTTTDSPLLTLRSISSDMSEYSMDSRISTHIYPDDALYPRPGLLGLADCMSSKTSRDKKK</sequence>
<evidence type="ECO:0000256" key="2">
    <source>
        <dbReference type="ARBA" id="ARBA00022741"/>
    </source>
</evidence>
<dbReference type="GO" id="GO:0005525">
    <property type="term" value="F:GTP binding"/>
    <property type="evidence" value="ECO:0007669"/>
    <property type="project" value="UniProtKB-KW"/>
</dbReference>
<dbReference type="Gene3D" id="3.40.50.300">
    <property type="entry name" value="P-loop containing nucleotide triphosphate hydrolases"/>
    <property type="match status" value="1"/>
</dbReference>
<dbReference type="EnsemblMetazoa" id="XM_003388152.2">
    <property type="protein sequence ID" value="XP_003388200.1"/>
    <property type="gene ID" value="LOC100636335"/>
</dbReference>
<dbReference type="Pfam" id="PF00071">
    <property type="entry name" value="Ras"/>
    <property type="match status" value="1"/>
</dbReference>
<dbReference type="GO" id="GO:0003924">
    <property type="term" value="F:GTPase activity"/>
    <property type="evidence" value="ECO:0007669"/>
    <property type="project" value="InterPro"/>
</dbReference>
<dbReference type="Proteomes" id="UP000007879">
    <property type="component" value="Unassembled WGS sequence"/>
</dbReference>
<reference evidence="6" key="1">
    <citation type="journal article" date="2010" name="Nature">
        <title>The Amphimedon queenslandica genome and the evolution of animal complexity.</title>
        <authorList>
            <person name="Srivastava M."/>
            <person name="Simakov O."/>
            <person name="Chapman J."/>
            <person name="Fahey B."/>
            <person name="Gauthier M.E."/>
            <person name="Mitros T."/>
            <person name="Richards G.S."/>
            <person name="Conaco C."/>
            <person name="Dacre M."/>
            <person name="Hellsten U."/>
            <person name="Larroux C."/>
            <person name="Putnam N.H."/>
            <person name="Stanke M."/>
            <person name="Adamska M."/>
            <person name="Darling A."/>
            <person name="Degnan S.M."/>
            <person name="Oakley T.H."/>
            <person name="Plachetzki D.C."/>
            <person name="Zhai Y."/>
            <person name="Adamski M."/>
            <person name="Calcino A."/>
            <person name="Cummins S.F."/>
            <person name="Goodstein D.M."/>
            <person name="Harris C."/>
            <person name="Jackson D.J."/>
            <person name="Leys S.P."/>
            <person name="Shu S."/>
            <person name="Woodcroft B.J."/>
            <person name="Vervoort M."/>
            <person name="Kosik K.S."/>
            <person name="Manning G."/>
            <person name="Degnan B.M."/>
            <person name="Rokhsar D.S."/>
        </authorList>
    </citation>
    <scope>NUCLEOTIDE SEQUENCE [LARGE SCALE GENOMIC DNA]</scope>
</reference>
<evidence type="ECO:0000313" key="5">
    <source>
        <dbReference type="EnsemblMetazoa" id="Aqu2.1.26120_001"/>
    </source>
</evidence>
<dbReference type="SMART" id="SM00173">
    <property type="entry name" value="RAS"/>
    <property type="match status" value="1"/>
</dbReference>
<proteinExistence type="inferred from homology"/>
<keyword evidence="6" id="KW-1185">Reference proteome</keyword>
<organism evidence="5">
    <name type="scientific">Amphimedon queenslandica</name>
    <name type="common">Sponge</name>
    <dbReference type="NCBI Taxonomy" id="400682"/>
    <lineage>
        <taxon>Eukaryota</taxon>
        <taxon>Metazoa</taxon>
        <taxon>Porifera</taxon>
        <taxon>Demospongiae</taxon>
        <taxon>Heteroscleromorpha</taxon>
        <taxon>Haplosclerida</taxon>
        <taxon>Niphatidae</taxon>
        <taxon>Amphimedon</taxon>
    </lineage>
</organism>
<dbReference type="InterPro" id="IPR001806">
    <property type="entry name" value="Small_GTPase"/>
</dbReference>
<feature type="compositionally biased region" description="Polar residues" evidence="4">
    <location>
        <begin position="258"/>
        <end position="285"/>
    </location>
</feature>
<dbReference type="InterPro" id="IPR027417">
    <property type="entry name" value="P-loop_NTPase"/>
</dbReference>
<dbReference type="AlphaFoldDB" id="A0A1X7UER0"/>
<dbReference type="PRINTS" id="PR00449">
    <property type="entry name" value="RASTRNSFRMNG"/>
</dbReference>
<dbReference type="STRING" id="400682.A0A1X7UER0"/>
<accession>A0A1X7UER0</accession>
<name>A0A1X7UER0_AMPQE</name>
<dbReference type="PROSITE" id="PS51421">
    <property type="entry name" value="RAS"/>
    <property type="match status" value="1"/>
</dbReference>
<dbReference type="EnsemblMetazoa" id="Aqu2.1.26120_001">
    <property type="protein sequence ID" value="Aqu2.1.26120_001"/>
    <property type="gene ID" value="Aqu2.1.26120"/>
</dbReference>
<dbReference type="OrthoDB" id="10002389at2759"/>
<dbReference type="InterPro" id="IPR042227">
    <property type="entry name" value="KBRS"/>
</dbReference>
<dbReference type="KEGG" id="aqu:100636335"/>
<comment type="similarity">
    <text evidence="1">Belongs to the small GTPase superfamily. Ras family. KappaB-Ras subfamily.</text>
</comment>
<keyword evidence="3" id="KW-0342">GTP-binding</keyword>
<dbReference type="PROSITE" id="PS51419">
    <property type="entry name" value="RAB"/>
    <property type="match status" value="1"/>
</dbReference>
<dbReference type="GO" id="GO:0032484">
    <property type="term" value="P:Ral protein signal transduction"/>
    <property type="evidence" value="ECO:0007669"/>
    <property type="project" value="TreeGrafter"/>
</dbReference>
<dbReference type="PANTHER" id="PTHR46152:SF3">
    <property type="entry name" value="NF-KAPPA-B INHIBITOR-INTERACTING RAS-LIKE PROTEIN"/>
    <property type="match status" value="1"/>
</dbReference>
<evidence type="ECO:0000256" key="3">
    <source>
        <dbReference type="ARBA" id="ARBA00023134"/>
    </source>
</evidence>
<dbReference type="SUPFAM" id="SSF52540">
    <property type="entry name" value="P-loop containing nucleoside triphosphate hydrolases"/>
    <property type="match status" value="1"/>
</dbReference>
<dbReference type="eggNOG" id="KOG3883">
    <property type="taxonomic scope" value="Eukaryota"/>
</dbReference>
<evidence type="ECO:0000313" key="6">
    <source>
        <dbReference type="Proteomes" id="UP000007879"/>
    </source>
</evidence>
<dbReference type="InParanoid" id="A0A1X7UER0"/>
<dbReference type="GO" id="GO:0032794">
    <property type="term" value="F:GTPase activating protein binding"/>
    <property type="evidence" value="ECO:0007669"/>
    <property type="project" value="TreeGrafter"/>
</dbReference>
<reference evidence="5" key="2">
    <citation type="submission" date="2017-05" db="UniProtKB">
        <authorList>
            <consortium name="EnsemblMetazoa"/>
        </authorList>
    </citation>
    <scope>IDENTIFICATION</scope>
</reference>
<feature type="region of interest" description="Disordered" evidence="4">
    <location>
        <begin position="201"/>
        <end position="285"/>
    </location>
</feature>
<evidence type="ECO:0000256" key="1">
    <source>
        <dbReference type="ARBA" id="ARBA00008094"/>
    </source>
</evidence>
<dbReference type="InterPro" id="IPR005225">
    <property type="entry name" value="Small_GTP-bd"/>
</dbReference>
<protein>
    <submittedName>
        <fullName evidence="5">Uncharacterized protein</fullName>
    </submittedName>
</protein>
<gene>
    <name evidence="5" type="primary">100636335</name>
</gene>
<dbReference type="GO" id="GO:0043124">
    <property type="term" value="P:negative regulation of canonical NF-kappaB signal transduction"/>
    <property type="evidence" value="ECO:0007669"/>
    <property type="project" value="InterPro"/>
</dbReference>
<evidence type="ECO:0000256" key="4">
    <source>
        <dbReference type="SAM" id="MobiDB-lite"/>
    </source>
</evidence>
<dbReference type="PANTHER" id="PTHR46152">
    <property type="entry name" value="NF-KAPPA-B INHIBITOR-INTERACTING RAS-LIKE PROTEIN"/>
    <property type="match status" value="1"/>
</dbReference>